<dbReference type="OrthoDB" id="21625at2759"/>
<feature type="compositionally biased region" description="Basic and acidic residues" evidence="2">
    <location>
        <begin position="98"/>
        <end position="120"/>
    </location>
</feature>
<evidence type="ECO:0000256" key="2">
    <source>
        <dbReference type="SAM" id="MobiDB-lite"/>
    </source>
</evidence>
<feature type="compositionally biased region" description="Basic and acidic residues" evidence="2">
    <location>
        <begin position="180"/>
        <end position="194"/>
    </location>
</feature>
<dbReference type="RefSeq" id="XP_005841290.1">
    <property type="nucleotide sequence ID" value="XM_005841233.1"/>
</dbReference>
<keyword evidence="7" id="KW-1185">Reference proteome</keyword>
<dbReference type="Gene3D" id="1.10.720.30">
    <property type="entry name" value="SAP domain"/>
    <property type="match status" value="1"/>
</dbReference>
<reference evidence="5 7" key="1">
    <citation type="journal article" date="2012" name="Nature">
        <title>Algal genomes reveal evolutionary mosaicism and the fate of nucleomorphs.</title>
        <authorList>
            <consortium name="DOE Joint Genome Institute"/>
            <person name="Curtis B.A."/>
            <person name="Tanifuji G."/>
            <person name="Burki F."/>
            <person name="Gruber A."/>
            <person name="Irimia M."/>
            <person name="Maruyama S."/>
            <person name="Arias M.C."/>
            <person name="Ball S.G."/>
            <person name="Gile G.H."/>
            <person name="Hirakawa Y."/>
            <person name="Hopkins J.F."/>
            <person name="Kuo A."/>
            <person name="Rensing S.A."/>
            <person name="Schmutz J."/>
            <person name="Symeonidi A."/>
            <person name="Elias M."/>
            <person name="Eveleigh R.J."/>
            <person name="Herman E.K."/>
            <person name="Klute M.J."/>
            <person name="Nakayama T."/>
            <person name="Obornik M."/>
            <person name="Reyes-Prieto A."/>
            <person name="Armbrust E.V."/>
            <person name="Aves S.J."/>
            <person name="Beiko R.G."/>
            <person name="Coutinho P."/>
            <person name="Dacks J.B."/>
            <person name="Durnford D.G."/>
            <person name="Fast N.M."/>
            <person name="Green B.R."/>
            <person name="Grisdale C.J."/>
            <person name="Hempel F."/>
            <person name="Henrissat B."/>
            <person name="Hoppner M.P."/>
            <person name="Ishida K."/>
            <person name="Kim E."/>
            <person name="Koreny L."/>
            <person name="Kroth P.G."/>
            <person name="Liu Y."/>
            <person name="Malik S.B."/>
            <person name="Maier U.G."/>
            <person name="McRose D."/>
            <person name="Mock T."/>
            <person name="Neilson J.A."/>
            <person name="Onodera N.T."/>
            <person name="Poole A.M."/>
            <person name="Pritham E.J."/>
            <person name="Richards T.A."/>
            <person name="Rocap G."/>
            <person name="Roy S.W."/>
            <person name="Sarai C."/>
            <person name="Schaack S."/>
            <person name="Shirato S."/>
            <person name="Slamovits C.H."/>
            <person name="Spencer D.F."/>
            <person name="Suzuki S."/>
            <person name="Worden A.Z."/>
            <person name="Zauner S."/>
            <person name="Barry K."/>
            <person name="Bell C."/>
            <person name="Bharti A.K."/>
            <person name="Crow J.A."/>
            <person name="Grimwood J."/>
            <person name="Kramer R."/>
            <person name="Lindquist E."/>
            <person name="Lucas S."/>
            <person name="Salamov A."/>
            <person name="McFadden G.I."/>
            <person name="Lane C.E."/>
            <person name="Keeling P.J."/>
            <person name="Gray M.W."/>
            <person name="Grigoriev I.V."/>
            <person name="Archibald J.M."/>
        </authorList>
    </citation>
    <scope>NUCLEOTIDE SEQUENCE</scope>
    <source>
        <strain evidence="5 7">CCMP2712</strain>
    </source>
</reference>
<evidence type="ECO:0000313" key="5">
    <source>
        <dbReference type="EMBL" id="EKX54310.1"/>
    </source>
</evidence>
<reference evidence="6" key="3">
    <citation type="submission" date="2016-03" db="UniProtKB">
        <authorList>
            <consortium name="EnsemblProtists"/>
        </authorList>
    </citation>
    <scope>IDENTIFICATION</scope>
</reference>
<evidence type="ECO:0000256" key="1">
    <source>
        <dbReference type="SAM" id="Coils"/>
    </source>
</evidence>
<feature type="region of interest" description="Disordered" evidence="2">
    <location>
        <begin position="286"/>
        <end position="340"/>
    </location>
</feature>
<dbReference type="GeneID" id="17311365"/>
<dbReference type="EnsemblProtists" id="EKX54310">
    <property type="protein sequence ID" value="EKX54310"/>
    <property type="gene ID" value="GUITHDRAFT_99787"/>
</dbReference>
<protein>
    <recommendedName>
        <fullName evidence="4">SAP domain-containing protein</fullName>
    </recommendedName>
</protein>
<reference evidence="7" key="2">
    <citation type="submission" date="2012-11" db="EMBL/GenBank/DDBJ databases">
        <authorList>
            <person name="Kuo A."/>
            <person name="Curtis B.A."/>
            <person name="Tanifuji G."/>
            <person name="Burki F."/>
            <person name="Gruber A."/>
            <person name="Irimia M."/>
            <person name="Maruyama S."/>
            <person name="Arias M.C."/>
            <person name="Ball S.G."/>
            <person name="Gile G.H."/>
            <person name="Hirakawa Y."/>
            <person name="Hopkins J.F."/>
            <person name="Rensing S.A."/>
            <person name="Schmutz J."/>
            <person name="Symeonidi A."/>
            <person name="Elias M."/>
            <person name="Eveleigh R.J."/>
            <person name="Herman E.K."/>
            <person name="Klute M.J."/>
            <person name="Nakayama T."/>
            <person name="Obornik M."/>
            <person name="Reyes-Prieto A."/>
            <person name="Armbrust E.V."/>
            <person name="Aves S.J."/>
            <person name="Beiko R.G."/>
            <person name="Coutinho P."/>
            <person name="Dacks J.B."/>
            <person name="Durnford D.G."/>
            <person name="Fast N.M."/>
            <person name="Green B.R."/>
            <person name="Grisdale C."/>
            <person name="Hempe F."/>
            <person name="Henrissat B."/>
            <person name="Hoppner M.P."/>
            <person name="Ishida K.-I."/>
            <person name="Kim E."/>
            <person name="Koreny L."/>
            <person name="Kroth P.G."/>
            <person name="Liu Y."/>
            <person name="Malik S.-B."/>
            <person name="Maier U.G."/>
            <person name="McRose D."/>
            <person name="Mock T."/>
            <person name="Neilson J.A."/>
            <person name="Onodera N.T."/>
            <person name="Poole A.M."/>
            <person name="Pritham E.J."/>
            <person name="Richards T.A."/>
            <person name="Rocap G."/>
            <person name="Roy S.W."/>
            <person name="Sarai C."/>
            <person name="Schaack S."/>
            <person name="Shirato S."/>
            <person name="Slamovits C.H."/>
            <person name="Spencer D.F."/>
            <person name="Suzuki S."/>
            <person name="Worden A.Z."/>
            <person name="Zauner S."/>
            <person name="Barry K."/>
            <person name="Bell C."/>
            <person name="Bharti A.K."/>
            <person name="Crow J.A."/>
            <person name="Grimwood J."/>
            <person name="Kramer R."/>
            <person name="Lindquist E."/>
            <person name="Lucas S."/>
            <person name="Salamov A."/>
            <person name="McFadden G.I."/>
            <person name="Lane C.E."/>
            <person name="Keeling P.J."/>
            <person name="Gray M.W."/>
            <person name="Grigoriev I.V."/>
            <person name="Archibald J.M."/>
        </authorList>
    </citation>
    <scope>NUCLEOTIDE SEQUENCE</scope>
    <source>
        <strain evidence="7">CCMP2712</strain>
    </source>
</reference>
<proteinExistence type="predicted"/>
<evidence type="ECO:0000256" key="3">
    <source>
        <dbReference type="SAM" id="SignalP"/>
    </source>
</evidence>
<dbReference type="PaxDb" id="55529-EKX54310"/>
<dbReference type="EMBL" id="JH992967">
    <property type="protein sequence ID" value="EKX54310.1"/>
    <property type="molecule type" value="Genomic_DNA"/>
</dbReference>
<feature type="domain" description="SAP" evidence="4">
    <location>
        <begin position="363"/>
        <end position="397"/>
    </location>
</feature>
<evidence type="ECO:0000313" key="7">
    <source>
        <dbReference type="Proteomes" id="UP000011087"/>
    </source>
</evidence>
<name>L1K1K4_GUITC</name>
<dbReference type="AlphaFoldDB" id="L1K1K4"/>
<feature type="region of interest" description="Disordered" evidence="2">
    <location>
        <begin position="89"/>
        <end position="120"/>
    </location>
</feature>
<dbReference type="PROSITE" id="PS50800">
    <property type="entry name" value="SAP"/>
    <property type="match status" value="1"/>
</dbReference>
<feature type="region of interest" description="Disordered" evidence="2">
    <location>
        <begin position="169"/>
        <end position="196"/>
    </location>
</feature>
<keyword evidence="1" id="KW-0175">Coiled coil</keyword>
<dbReference type="Proteomes" id="UP000011087">
    <property type="component" value="Unassembled WGS sequence"/>
</dbReference>
<evidence type="ECO:0000259" key="4">
    <source>
        <dbReference type="PROSITE" id="PS50800"/>
    </source>
</evidence>
<dbReference type="InterPro" id="IPR003034">
    <property type="entry name" value="SAP_dom"/>
</dbReference>
<feature type="signal peptide" evidence="3">
    <location>
        <begin position="1"/>
        <end position="25"/>
    </location>
</feature>
<feature type="compositionally biased region" description="Pro residues" evidence="2">
    <location>
        <begin position="304"/>
        <end position="316"/>
    </location>
</feature>
<feature type="chain" id="PRO_5008772070" description="SAP domain-containing protein" evidence="3">
    <location>
        <begin position="26"/>
        <end position="406"/>
    </location>
</feature>
<keyword evidence="3" id="KW-0732">Signal</keyword>
<dbReference type="KEGG" id="gtt:GUITHDRAFT_99787"/>
<sequence length="406" mass="46059">MKNRFGFSVLLTIVVFGSYQLSVESKKLLSQIGGLEVVLKAEKEQRKETVWLSFLSGKSEQKEVKKLLKAKHPSLKAKRKTVEGSKCLKISSNPKTSTKAESEQKEPPKEKAVQGEDNAELKQDKYIRSIRKRLRQIEELEEKKQRGESLNAEQVKKILRKVEVQKELQAATKTTSAPEKTSDSDDDDRTRGRDPMLVAPTKTNYEMMKLIRQKVTLPVVSRLAHELQIEAVRSTDEYKRRRELRRSRKKKEEIVEDEEDLCIGEPQFGPNGEMLDVIWRNVSEPKTAQTAEVKQKKRKKEAPPPKSPEPPEPQDPPGNKEALELRLTPTKKGQTSPFAGKVKITEGELLLGTNSDGTLKERLELLTQVSLKDLCRRAGVPVSGKKEEQINRLLGPLSLMIAKEKK</sequence>
<dbReference type="HOGENOM" id="CLU_678726_0_0_1"/>
<accession>L1K1K4</accession>
<gene>
    <name evidence="5" type="ORF">GUITHDRAFT_99787</name>
</gene>
<feature type="coiled-coil region" evidence="1">
    <location>
        <begin position="123"/>
        <end position="157"/>
    </location>
</feature>
<evidence type="ECO:0000313" key="6">
    <source>
        <dbReference type="EnsemblProtists" id="EKX54310"/>
    </source>
</evidence>
<dbReference type="InterPro" id="IPR036361">
    <property type="entry name" value="SAP_dom_sf"/>
</dbReference>
<organism evidence="5">
    <name type="scientific">Guillardia theta (strain CCMP2712)</name>
    <name type="common">Cryptophyte</name>
    <dbReference type="NCBI Taxonomy" id="905079"/>
    <lineage>
        <taxon>Eukaryota</taxon>
        <taxon>Cryptophyceae</taxon>
        <taxon>Pyrenomonadales</taxon>
        <taxon>Geminigeraceae</taxon>
        <taxon>Guillardia</taxon>
    </lineage>
</organism>